<evidence type="ECO:0000256" key="1">
    <source>
        <dbReference type="SAM" id="SignalP"/>
    </source>
</evidence>
<protein>
    <submittedName>
        <fullName evidence="2">Transglutaminase-like cysteine peptidase</fullName>
    </submittedName>
</protein>
<feature type="chain" id="PRO_5047313222" evidence="1">
    <location>
        <begin position="25"/>
        <end position="328"/>
    </location>
</feature>
<dbReference type="Pfam" id="PF06035">
    <property type="entry name" value="Peptidase_C93"/>
    <property type="match status" value="1"/>
</dbReference>
<dbReference type="RefSeq" id="WP_278015403.1">
    <property type="nucleotide sequence ID" value="NZ_CP121106.1"/>
</dbReference>
<dbReference type="Proteomes" id="UP001215827">
    <property type="component" value="Chromosome"/>
</dbReference>
<name>A0ABY8FRV3_9SPHN</name>
<dbReference type="InterPro" id="IPR010319">
    <property type="entry name" value="Transglutaminase-like_Cys_pept"/>
</dbReference>
<keyword evidence="1" id="KW-0732">Signal</keyword>
<accession>A0ABY8FRV3</accession>
<organism evidence="2 3">
    <name type="scientific">Altererythrobacter arenosus</name>
    <dbReference type="NCBI Taxonomy" id="3032592"/>
    <lineage>
        <taxon>Bacteria</taxon>
        <taxon>Pseudomonadati</taxon>
        <taxon>Pseudomonadota</taxon>
        <taxon>Alphaproteobacteria</taxon>
        <taxon>Sphingomonadales</taxon>
        <taxon>Erythrobacteraceae</taxon>
        <taxon>Altererythrobacter</taxon>
    </lineage>
</organism>
<dbReference type="SUPFAM" id="SSF54001">
    <property type="entry name" value="Cysteine proteinases"/>
    <property type="match status" value="1"/>
</dbReference>
<gene>
    <name evidence="2" type="ORF">P7228_11605</name>
</gene>
<evidence type="ECO:0000313" key="2">
    <source>
        <dbReference type="EMBL" id="WFL76638.1"/>
    </source>
</evidence>
<dbReference type="InterPro" id="IPR038765">
    <property type="entry name" value="Papain-like_cys_pep_sf"/>
</dbReference>
<proteinExistence type="predicted"/>
<dbReference type="EMBL" id="CP121106">
    <property type="protein sequence ID" value="WFL76638.1"/>
    <property type="molecule type" value="Genomic_DNA"/>
</dbReference>
<feature type="signal peptide" evidence="1">
    <location>
        <begin position="1"/>
        <end position="24"/>
    </location>
</feature>
<evidence type="ECO:0000313" key="3">
    <source>
        <dbReference type="Proteomes" id="UP001215827"/>
    </source>
</evidence>
<keyword evidence="3" id="KW-1185">Reference proteome</keyword>
<dbReference type="PANTHER" id="PTHR39327">
    <property type="match status" value="1"/>
</dbReference>
<reference evidence="2 3" key="1">
    <citation type="submission" date="2023-03" db="EMBL/GenBank/DDBJ databases">
        <title>Altererythrobacter sp. CAU 1644 isolated from sand.</title>
        <authorList>
            <person name="Kim W."/>
        </authorList>
    </citation>
    <scope>NUCLEOTIDE SEQUENCE [LARGE SCALE GENOMIC DNA]</scope>
    <source>
        <strain evidence="2 3">CAU 1644</strain>
    </source>
</reference>
<dbReference type="PANTHER" id="PTHR39327:SF1">
    <property type="entry name" value="BLR5470 PROTEIN"/>
    <property type="match status" value="1"/>
</dbReference>
<dbReference type="Gene3D" id="3.10.620.30">
    <property type="match status" value="1"/>
</dbReference>
<sequence length="328" mass="34499">MFRKPLLLAAAGVALGAIPASAQASPLMVSVPTAMPLAAVGAAQVQCPVARPAASPIAPVNLGARASKASAILGGQPSALERLKLQQNAGGAPASTAGAAALAPALPAASAAVPLTAMGFTCVSREETRPVAARVAFPQVKPAAVGTGTTGGRFLGTERVRIGKTRFDAQWNRVAARGLAKSDLIAALGTVPQERTALLGEVNRWVNRAIRYESDRKDDWADAKTTLSRRAGDCEDYAILKMQLLATAGVAQDDMMLTLARDTLRRLDHAVLLVRNGEEWVMLDMQGDRVVPADMNYGYRPVMSFAGNQRYLHGQRYEAPAPKLALAN</sequence>